<dbReference type="EMBL" id="JANSHE010001060">
    <property type="protein sequence ID" value="KAJ3004910.1"/>
    <property type="molecule type" value="Genomic_DNA"/>
</dbReference>
<reference evidence="1" key="1">
    <citation type="submission" date="2022-08" db="EMBL/GenBank/DDBJ databases">
        <title>Genome Sequence of Pycnoporus sanguineus.</title>
        <authorList>
            <person name="Buettner E."/>
        </authorList>
    </citation>
    <scope>NUCLEOTIDE SEQUENCE</scope>
    <source>
        <strain evidence="1">CG-C14</strain>
    </source>
</reference>
<proteinExistence type="predicted"/>
<organism evidence="1 2">
    <name type="scientific">Trametes sanguinea</name>
    <dbReference type="NCBI Taxonomy" id="158606"/>
    <lineage>
        <taxon>Eukaryota</taxon>
        <taxon>Fungi</taxon>
        <taxon>Dikarya</taxon>
        <taxon>Basidiomycota</taxon>
        <taxon>Agaricomycotina</taxon>
        <taxon>Agaricomycetes</taxon>
        <taxon>Polyporales</taxon>
        <taxon>Polyporaceae</taxon>
        <taxon>Trametes</taxon>
    </lineage>
</organism>
<evidence type="ECO:0000313" key="2">
    <source>
        <dbReference type="Proteomes" id="UP001144978"/>
    </source>
</evidence>
<comment type="caution">
    <text evidence="1">The sequence shown here is derived from an EMBL/GenBank/DDBJ whole genome shotgun (WGS) entry which is preliminary data.</text>
</comment>
<keyword evidence="2" id="KW-1185">Reference proteome</keyword>
<dbReference type="Proteomes" id="UP001144978">
    <property type="component" value="Unassembled WGS sequence"/>
</dbReference>
<name>A0ACC1PY32_9APHY</name>
<protein>
    <submittedName>
        <fullName evidence="1">Uncharacterized protein</fullName>
    </submittedName>
</protein>
<accession>A0ACC1PY32</accession>
<evidence type="ECO:0000313" key="1">
    <source>
        <dbReference type="EMBL" id="KAJ3004910.1"/>
    </source>
</evidence>
<sequence length="232" mass="25173">MPADDNVEQHGRQQALQTPPPPLEDRHARESTALPPQTVPAQRHTVAHAPFSWSASLLTMLTILGSFGVLCTLASYASTQFAFRAARPMYGLYPSLVASMLIGGVCACICYLPTMLAVVCFVYLFDTDIRKGGAPPPGMRPAPHNAARYVGLVRSLLRDGANTIKLALIVAPLYVMAAGNANYVHVESRALEAAGSGQLVAALMTLKIMLTWMKEFWNLVPLVVLAWDRQAR</sequence>
<gene>
    <name evidence="1" type="ORF">NUW54_g4581</name>
</gene>